<reference evidence="2" key="1">
    <citation type="journal article" date="2020" name="Microb. Genom.">
        <title>Genetic diversity of clinical and environmental Mucorales isolates obtained from an investigation of mucormycosis cases among solid organ transplant recipients.</title>
        <authorList>
            <person name="Nguyen M.H."/>
            <person name="Kaul D."/>
            <person name="Muto C."/>
            <person name="Cheng S.J."/>
            <person name="Richter R.A."/>
            <person name="Bruno V.M."/>
            <person name="Liu G."/>
            <person name="Beyhan S."/>
            <person name="Sundermann A.J."/>
            <person name="Mounaud S."/>
            <person name="Pasculle A.W."/>
            <person name="Nierman W.C."/>
            <person name="Driscoll E."/>
            <person name="Cumbie R."/>
            <person name="Clancy C.J."/>
            <person name="Dupont C.L."/>
        </authorList>
    </citation>
    <scope>NUCLEOTIDE SEQUENCE</scope>
    <source>
        <strain evidence="2">GL16</strain>
    </source>
</reference>
<gene>
    <name evidence="2" type="ORF">G6F51_001414</name>
</gene>
<evidence type="ECO:0000256" key="1">
    <source>
        <dbReference type="SAM" id="Phobius"/>
    </source>
</evidence>
<dbReference type="EMBL" id="JAANIT010000105">
    <property type="protein sequence ID" value="KAG1552132.1"/>
    <property type="molecule type" value="Genomic_DNA"/>
</dbReference>
<comment type="caution">
    <text evidence="2">The sequence shown here is derived from an EMBL/GenBank/DDBJ whole genome shotgun (WGS) entry which is preliminary data.</text>
</comment>
<evidence type="ECO:0000313" key="3">
    <source>
        <dbReference type="Proteomes" id="UP000717996"/>
    </source>
</evidence>
<name>A0A9P7CGE2_RHIOR</name>
<feature type="transmembrane region" description="Helical" evidence="1">
    <location>
        <begin position="74"/>
        <end position="93"/>
    </location>
</feature>
<protein>
    <submittedName>
        <fullName evidence="2">Uncharacterized protein</fullName>
    </submittedName>
</protein>
<dbReference type="Proteomes" id="UP000717996">
    <property type="component" value="Unassembled WGS sequence"/>
</dbReference>
<keyword evidence="1" id="KW-1133">Transmembrane helix</keyword>
<organism evidence="2 3">
    <name type="scientific">Rhizopus oryzae</name>
    <name type="common">Mucormycosis agent</name>
    <name type="synonym">Rhizopus arrhizus var. delemar</name>
    <dbReference type="NCBI Taxonomy" id="64495"/>
    <lineage>
        <taxon>Eukaryota</taxon>
        <taxon>Fungi</taxon>
        <taxon>Fungi incertae sedis</taxon>
        <taxon>Mucoromycota</taxon>
        <taxon>Mucoromycotina</taxon>
        <taxon>Mucoromycetes</taxon>
        <taxon>Mucorales</taxon>
        <taxon>Mucorineae</taxon>
        <taxon>Rhizopodaceae</taxon>
        <taxon>Rhizopus</taxon>
    </lineage>
</organism>
<evidence type="ECO:0000313" key="2">
    <source>
        <dbReference type="EMBL" id="KAG1552132.1"/>
    </source>
</evidence>
<keyword evidence="1" id="KW-0812">Transmembrane</keyword>
<sequence>MSTVNSFNITQETLSLLSEAYKVCQVQLAKVNVTLPEPDRLASMTTLVGNVLARSPEAVQQVYGFVQTLSLTEYSFLSILLMLMALYTIYSVITGTVRWMWGVFYGFVRFSFFVLLTVGIVCCLHYFMEQGSIRSS</sequence>
<feature type="transmembrane region" description="Helical" evidence="1">
    <location>
        <begin position="99"/>
        <end position="127"/>
    </location>
</feature>
<keyword evidence="1" id="KW-0472">Membrane</keyword>
<dbReference type="AlphaFoldDB" id="A0A9P7CGE2"/>
<proteinExistence type="predicted"/>
<accession>A0A9P7CGE2</accession>
<dbReference type="OrthoDB" id="2364397at2759"/>